<reference evidence="3" key="1">
    <citation type="submission" date="2023-06" db="EMBL/GenBank/DDBJ databases">
        <authorList>
            <person name="Delattre M."/>
        </authorList>
    </citation>
    <scope>NUCLEOTIDE SEQUENCE</scope>
    <source>
        <strain evidence="3">AF72</strain>
    </source>
</reference>
<organism evidence="3 4">
    <name type="scientific">Mesorhabditis spiculigera</name>
    <dbReference type="NCBI Taxonomy" id="96644"/>
    <lineage>
        <taxon>Eukaryota</taxon>
        <taxon>Metazoa</taxon>
        <taxon>Ecdysozoa</taxon>
        <taxon>Nematoda</taxon>
        <taxon>Chromadorea</taxon>
        <taxon>Rhabditida</taxon>
        <taxon>Rhabditina</taxon>
        <taxon>Rhabditomorpha</taxon>
        <taxon>Rhabditoidea</taxon>
        <taxon>Rhabditidae</taxon>
        <taxon>Mesorhabditinae</taxon>
        <taxon>Mesorhabditis</taxon>
    </lineage>
</organism>
<sequence>MLSPRKRLFCIFLFLVSFVFAYTSQGFGLATPGWHSEDRSSSRARRLRDDGVIWKHFAEQSETWHKTYDVKIPPGVIMALYAGALVLLGIILICFIATSNCNPIRRSSPEPCHTSQLRADQYRLIEESQSRSSTLDRR</sequence>
<evidence type="ECO:0000313" key="4">
    <source>
        <dbReference type="Proteomes" id="UP001177023"/>
    </source>
</evidence>
<feature type="transmembrane region" description="Helical" evidence="1">
    <location>
        <begin position="76"/>
        <end position="98"/>
    </location>
</feature>
<protein>
    <submittedName>
        <fullName evidence="3">Uncharacterized protein</fullName>
    </submittedName>
</protein>
<dbReference type="Proteomes" id="UP001177023">
    <property type="component" value="Unassembled WGS sequence"/>
</dbReference>
<dbReference type="EMBL" id="CATQJA010000711">
    <property type="protein sequence ID" value="CAJ0563394.1"/>
    <property type="molecule type" value="Genomic_DNA"/>
</dbReference>
<evidence type="ECO:0000256" key="2">
    <source>
        <dbReference type="SAM" id="SignalP"/>
    </source>
</evidence>
<proteinExistence type="predicted"/>
<feature type="non-terminal residue" evidence="3">
    <location>
        <position position="138"/>
    </location>
</feature>
<keyword evidence="4" id="KW-1185">Reference proteome</keyword>
<keyword evidence="1" id="KW-0472">Membrane</keyword>
<keyword evidence="2" id="KW-0732">Signal</keyword>
<evidence type="ECO:0000256" key="1">
    <source>
        <dbReference type="SAM" id="Phobius"/>
    </source>
</evidence>
<feature type="signal peptide" evidence="2">
    <location>
        <begin position="1"/>
        <end position="21"/>
    </location>
</feature>
<keyword evidence="1" id="KW-0812">Transmembrane</keyword>
<evidence type="ECO:0000313" key="3">
    <source>
        <dbReference type="EMBL" id="CAJ0563394.1"/>
    </source>
</evidence>
<accession>A0AA36C8D2</accession>
<feature type="chain" id="PRO_5041280475" evidence="2">
    <location>
        <begin position="22"/>
        <end position="138"/>
    </location>
</feature>
<name>A0AA36C8D2_9BILA</name>
<gene>
    <name evidence="3" type="ORF">MSPICULIGERA_LOCUS2423</name>
</gene>
<dbReference type="AlphaFoldDB" id="A0AA36C8D2"/>
<keyword evidence="1" id="KW-1133">Transmembrane helix</keyword>
<comment type="caution">
    <text evidence="3">The sequence shown here is derived from an EMBL/GenBank/DDBJ whole genome shotgun (WGS) entry which is preliminary data.</text>
</comment>